<accession>A0ABV2HBN0</accession>
<organism evidence="1 2">
    <name type="scientific">Pseudorhizobium tarimense</name>
    <dbReference type="NCBI Taxonomy" id="1079109"/>
    <lineage>
        <taxon>Bacteria</taxon>
        <taxon>Pseudomonadati</taxon>
        <taxon>Pseudomonadota</taxon>
        <taxon>Alphaproteobacteria</taxon>
        <taxon>Hyphomicrobiales</taxon>
        <taxon>Rhizobiaceae</taxon>
        <taxon>Rhizobium/Agrobacterium group</taxon>
        <taxon>Pseudorhizobium</taxon>
    </lineage>
</organism>
<evidence type="ECO:0000313" key="1">
    <source>
        <dbReference type="EMBL" id="MET3587874.1"/>
    </source>
</evidence>
<sequence>MADALFFAAGVFATVAARQTVNILAYKTFLLVLRDRMRLDELTEANARLELLARTDPLTAIATAAG</sequence>
<name>A0ABV2HBN0_9HYPH</name>
<proteinExistence type="predicted"/>
<keyword evidence="2" id="KW-1185">Reference proteome</keyword>
<protein>
    <submittedName>
        <fullName evidence="1">Uncharacterized protein</fullName>
    </submittedName>
</protein>
<dbReference type="Proteomes" id="UP001549031">
    <property type="component" value="Unassembled WGS sequence"/>
</dbReference>
<gene>
    <name evidence="1" type="ORF">ABID21_004006</name>
</gene>
<comment type="caution">
    <text evidence="1">The sequence shown here is derived from an EMBL/GenBank/DDBJ whole genome shotgun (WGS) entry which is preliminary data.</text>
</comment>
<evidence type="ECO:0000313" key="2">
    <source>
        <dbReference type="Proteomes" id="UP001549031"/>
    </source>
</evidence>
<reference evidence="1 2" key="1">
    <citation type="submission" date="2024-06" db="EMBL/GenBank/DDBJ databases">
        <title>Genomic Encyclopedia of Type Strains, Phase IV (KMG-IV): sequencing the most valuable type-strain genomes for metagenomic binning, comparative biology and taxonomic classification.</title>
        <authorList>
            <person name="Goeker M."/>
        </authorList>
    </citation>
    <scope>NUCLEOTIDE SEQUENCE [LARGE SCALE GENOMIC DNA]</scope>
    <source>
        <strain evidence="1 2">DSM 105042</strain>
    </source>
</reference>
<dbReference type="EMBL" id="JBEPLJ010000017">
    <property type="protein sequence ID" value="MET3587874.1"/>
    <property type="molecule type" value="Genomic_DNA"/>
</dbReference>